<reference evidence="6 7" key="1">
    <citation type="submission" date="2016-10" db="EMBL/GenBank/DDBJ databases">
        <authorList>
            <person name="de Groot N.N."/>
        </authorList>
    </citation>
    <scope>NUCLEOTIDE SEQUENCE [LARGE SCALE GENOMIC DNA]</scope>
    <source>
        <strain evidence="6 7">WG7</strain>
    </source>
</reference>
<evidence type="ECO:0000256" key="3">
    <source>
        <dbReference type="PIRSR" id="PIRSR620019-1"/>
    </source>
</evidence>
<dbReference type="AlphaFoldDB" id="A0A1G8Q9J3"/>
<feature type="active site" description="Proton acceptor" evidence="3">
    <location>
        <position position="134"/>
    </location>
</feature>
<dbReference type="Gene3D" id="3.40.50.20">
    <property type="match status" value="1"/>
</dbReference>
<dbReference type="RefSeq" id="WP_089717378.1">
    <property type="nucleotide sequence ID" value="NZ_FNEH01000023.1"/>
</dbReference>
<keyword evidence="1 6" id="KW-0808">Transferase</keyword>
<feature type="binding site" evidence="4">
    <location>
        <position position="67"/>
    </location>
    <ligand>
        <name>substrate</name>
    </ligand>
</feature>
<dbReference type="InterPro" id="IPR011004">
    <property type="entry name" value="Trimer_LpxA-like_sf"/>
</dbReference>
<evidence type="ECO:0000259" key="5">
    <source>
        <dbReference type="Pfam" id="PF17836"/>
    </source>
</evidence>
<evidence type="ECO:0000256" key="2">
    <source>
        <dbReference type="ARBA" id="ARBA00022737"/>
    </source>
</evidence>
<name>A0A1G8Q9J3_9FIRM</name>
<evidence type="ECO:0000256" key="4">
    <source>
        <dbReference type="PIRSR" id="PIRSR620019-2"/>
    </source>
</evidence>
<proteinExistence type="predicted"/>
<sequence length="206" mass="21564">MRDIYIVGAGGHGKVVLDIINKSEQYQAASFLDDDSSLHNETINALKVLGGFKEVLNDDKAVIIAVGNNKIREKLFKIMKSNDLEIINAVHPDAVINSFVSMGEGIVIAAGAVINPNAFIEDNVIINTGVTVDHDCLIEKHVHLSPGVNLGGNVTVQRGAHIGIGAAVLPGINIGKNSVVGAGAVVTKDVPDDVTVVGVPAKIHKS</sequence>
<feature type="binding site" evidence="4">
    <location>
        <position position="164"/>
    </location>
    <ligand>
        <name>acetyl-CoA</name>
        <dbReference type="ChEBI" id="CHEBI:57288"/>
    </ligand>
</feature>
<accession>A0A1G8Q9J3</accession>
<evidence type="ECO:0000313" key="7">
    <source>
        <dbReference type="Proteomes" id="UP000198945"/>
    </source>
</evidence>
<keyword evidence="2" id="KW-0677">Repeat</keyword>
<dbReference type="EMBL" id="FNEH01000023">
    <property type="protein sequence ID" value="SDJ01233.1"/>
    <property type="molecule type" value="Genomic_DNA"/>
</dbReference>
<feature type="site" description="Increases basicity of active site His" evidence="3">
    <location>
        <position position="135"/>
    </location>
</feature>
<dbReference type="GO" id="GO:0016746">
    <property type="term" value="F:acyltransferase activity"/>
    <property type="evidence" value="ECO:0007669"/>
    <property type="project" value="UniProtKB-KW"/>
</dbReference>
<dbReference type="Gene3D" id="2.160.10.10">
    <property type="entry name" value="Hexapeptide repeat proteins"/>
    <property type="match status" value="1"/>
</dbReference>
<dbReference type="PANTHER" id="PTHR43300:SF7">
    <property type="entry name" value="UDP-N-ACETYLBACILLOSAMINE N-ACETYLTRANSFERASE"/>
    <property type="match status" value="1"/>
</dbReference>
<dbReference type="PROSITE" id="PS00101">
    <property type="entry name" value="HEXAPEP_TRANSFERASES"/>
    <property type="match status" value="1"/>
</dbReference>
<dbReference type="InterPro" id="IPR041561">
    <property type="entry name" value="PglD_N"/>
</dbReference>
<evidence type="ECO:0000313" key="6">
    <source>
        <dbReference type="EMBL" id="SDJ01233.1"/>
    </source>
</evidence>
<dbReference type="InterPro" id="IPR001451">
    <property type="entry name" value="Hexapep"/>
</dbReference>
<dbReference type="NCBIfam" id="TIGR03570">
    <property type="entry name" value="NeuD_NnaD"/>
    <property type="match status" value="1"/>
</dbReference>
<evidence type="ECO:0000256" key="1">
    <source>
        <dbReference type="ARBA" id="ARBA00022679"/>
    </source>
</evidence>
<dbReference type="InterPro" id="IPR050179">
    <property type="entry name" value="Trans_hexapeptide_repeat"/>
</dbReference>
<organism evidence="6 7">
    <name type="scientific">Halanaerobium congolense</name>
    <dbReference type="NCBI Taxonomy" id="54121"/>
    <lineage>
        <taxon>Bacteria</taxon>
        <taxon>Bacillati</taxon>
        <taxon>Bacillota</taxon>
        <taxon>Clostridia</taxon>
        <taxon>Halanaerobiales</taxon>
        <taxon>Halanaerobiaceae</taxon>
        <taxon>Halanaerobium</taxon>
    </lineage>
</organism>
<protein>
    <submittedName>
        <fullName evidence="6">Sugar O-acyltransferase, sialic acid O-acetyltransferase NeuD family</fullName>
    </submittedName>
</protein>
<keyword evidence="6" id="KW-0012">Acyltransferase</keyword>
<dbReference type="PANTHER" id="PTHR43300">
    <property type="entry name" value="ACETYLTRANSFERASE"/>
    <property type="match status" value="1"/>
</dbReference>
<feature type="domain" description="PglD N-terminal" evidence="5">
    <location>
        <begin position="3"/>
        <end position="77"/>
    </location>
</feature>
<dbReference type="Proteomes" id="UP000198945">
    <property type="component" value="Unassembled WGS sequence"/>
</dbReference>
<feature type="binding site" evidence="4">
    <location>
        <position position="143"/>
    </location>
    <ligand>
        <name>acetyl-CoA</name>
        <dbReference type="ChEBI" id="CHEBI:57288"/>
    </ligand>
</feature>
<dbReference type="Pfam" id="PF14602">
    <property type="entry name" value="Hexapep_2"/>
    <property type="match status" value="1"/>
</dbReference>
<dbReference type="CDD" id="cd03360">
    <property type="entry name" value="LbH_AT_putative"/>
    <property type="match status" value="1"/>
</dbReference>
<dbReference type="SUPFAM" id="SSF51161">
    <property type="entry name" value="Trimeric LpxA-like enzymes"/>
    <property type="match status" value="1"/>
</dbReference>
<dbReference type="InterPro" id="IPR018357">
    <property type="entry name" value="Hexapep_transf_CS"/>
</dbReference>
<gene>
    <name evidence="6" type="ORF">SAMN04515654_1237</name>
</gene>
<dbReference type="Pfam" id="PF17836">
    <property type="entry name" value="PglD_N"/>
    <property type="match status" value="1"/>
</dbReference>
<dbReference type="InterPro" id="IPR020019">
    <property type="entry name" value="AcTrfase_PglD-like"/>
</dbReference>